<dbReference type="PANTHER" id="PTHR16305">
    <property type="entry name" value="TESTICULAR SOLUBLE ADENYLYL CYCLASE"/>
    <property type="match status" value="1"/>
</dbReference>
<dbReference type="InterPro" id="IPR000792">
    <property type="entry name" value="Tscrpt_reg_LuxR_C"/>
</dbReference>
<dbReference type="Proteomes" id="UP001209654">
    <property type="component" value="Unassembled WGS sequence"/>
</dbReference>
<dbReference type="Pfam" id="PF13191">
    <property type="entry name" value="AAA_16"/>
    <property type="match status" value="1"/>
</dbReference>
<keyword evidence="2" id="KW-0067">ATP-binding</keyword>
<proteinExistence type="predicted"/>
<dbReference type="SUPFAM" id="SSF48452">
    <property type="entry name" value="TPR-like"/>
    <property type="match status" value="2"/>
</dbReference>
<name>A0ABQ5MZ51_9MICC</name>
<dbReference type="Gene3D" id="1.25.40.10">
    <property type="entry name" value="Tetratricopeptide repeat domain"/>
    <property type="match status" value="1"/>
</dbReference>
<reference evidence="4 5" key="1">
    <citation type="journal article" date="2023" name="Int. J. Syst. Evol. Microbiol.">
        <title>Arthrobacter mangrovi sp. nov., an actinobacterium isolated from the rhizosphere of a mangrove.</title>
        <authorList>
            <person name="Hamada M."/>
            <person name="Saitou S."/>
            <person name="Enomoto N."/>
            <person name="Nanri K."/>
            <person name="Hidaka K."/>
            <person name="Miura T."/>
            <person name="Tamura T."/>
        </authorList>
    </citation>
    <scope>NUCLEOTIDE SEQUENCE [LARGE SCALE GENOMIC DNA]</scope>
    <source>
        <strain evidence="4 5">NBRC 112813</strain>
    </source>
</reference>
<feature type="domain" description="HTH luxR-type" evidence="3">
    <location>
        <begin position="842"/>
        <end position="907"/>
    </location>
</feature>
<evidence type="ECO:0000313" key="5">
    <source>
        <dbReference type="Proteomes" id="UP001209654"/>
    </source>
</evidence>
<accession>A0ABQ5MZ51</accession>
<evidence type="ECO:0000256" key="2">
    <source>
        <dbReference type="ARBA" id="ARBA00022840"/>
    </source>
</evidence>
<dbReference type="SMART" id="SM00421">
    <property type="entry name" value="HTH_LUXR"/>
    <property type="match status" value="1"/>
</dbReference>
<dbReference type="RefSeq" id="WP_264797368.1">
    <property type="nucleotide sequence ID" value="NZ_BRVS01000029.1"/>
</dbReference>
<evidence type="ECO:0000259" key="3">
    <source>
        <dbReference type="PROSITE" id="PS50043"/>
    </source>
</evidence>
<dbReference type="InterPro" id="IPR016032">
    <property type="entry name" value="Sig_transdc_resp-reg_C-effctor"/>
</dbReference>
<dbReference type="Pfam" id="PF00196">
    <property type="entry name" value="GerE"/>
    <property type="match status" value="1"/>
</dbReference>
<dbReference type="InterPro" id="IPR011990">
    <property type="entry name" value="TPR-like_helical_dom_sf"/>
</dbReference>
<gene>
    <name evidence="4" type="ORF">AHIS1636_37180</name>
</gene>
<dbReference type="InterPro" id="IPR041664">
    <property type="entry name" value="AAA_16"/>
</dbReference>
<dbReference type="PRINTS" id="PR00038">
    <property type="entry name" value="HTHLUXR"/>
</dbReference>
<keyword evidence="1" id="KW-0547">Nucleotide-binding</keyword>
<dbReference type="SUPFAM" id="SSF46894">
    <property type="entry name" value="C-terminal effector domain of the bipartite response regulators"/>
    <property type="match status" value="1"/>
</dbReference>
<dbReference type="PROSITE" id="PS50043">
    <property type="entry name" value="HTH_LUXR_2"/>
    <property type="match status" value="1"/>
</dbReference>
<dbReference type="InterPro" id="IPR036388">
    <property type="entry name" value="WH-like_DNA-bd_sf"/>
</dbReference>
<keyword evidence="5" id="KW-1185">Reference proteome</keyword>
<dbReference type="Gene3D" id="1.10.10.10">
    <property type="entry name" value="Winged helix-like DNA-binding domain superfamily/Winged helix DNA-binding domain"/>
    <property type="match status" value="1"/>
</dbReference>
<protein>
    <submittedName>
        <fullName evidence="4">LuxR family transcriptional regulator</fullName>
    </submittedName>
</protein>
<dbReference type="EMBL" id="BRVS01000029">
    <property type="protein sequence ID" value="GLB69275.1"/>
    <property type="molecule type" value="Genomic_DNA"/>
</dbReference>
<dbReference type="InterPro" id="IPR027417">
    <property type="entry name" value="P-loop_NTPase"/>
</dbReference>
<dbReference type="CDD" id="cd06170">
    <property type="entry name" value="LuxR_C_like"/>
    <property type="match status" value="1"/>
</dbReference>
<organism evidence="4 5">
    <name type="scientific">Arthrobacter mangrovi</name>
    <dbReference type="NCBI Taxonomy" id="2966350"/>
    <lineage>
        <taxon>Bacteria</taxon>
        <taxon>Bacillati</taxon>
        <taxon>Actinomycetota</taxon>
        <taxon>Actinomycetes</taxon>
        <taxon>Micrococcales</taxon>
        <taxon>Micrococcaceae</taxon>
        <taxon>Arthrobacter</taxon>
    </lineage>
</organism>
<dbReference type="PANTHER" id="PTHR16305:SF35">
    <property type="entry name" value="TRANSCRIPTIONAL ACTIVATOR DOMAIN"/>
    <property type="match status" value="1"/>
</dbReference>
<sequence>MTAITAQAPAGRTKELAALAAWAAAAQAGHPQAAVVHGAEGLGKSHLVECFLLGRDGAEVLRASGSSWETGIAGGVLSQLLPGDVPEDPALAGALLLDRLRVLAEEAPLGVLWVDDLQWADEPSLRAIVYALRRLRSERLLVLMAVRDEQWQRLPAGFREAAGSAAVHLLGLQPLASADVGALAWRVRAAELSAPMALRLCLHTQGNPAYVLELLDEQPDGFWADWHEHLPVPRRLDAAARAALAEAGAGTRALVEAASVLVHDCRLVEAVELAHKATSLEIADPLAALDEAGRLGLLQLSPDLGLLAFRHPLVRAAVYASLSAARRAELHRLAAAMADDEGQRLFHLARATALPDPELAGQLEAYARRQSERGAWLSAAPALLRSAYLWPDAAGRQKRLLLALDALVGAGDLPQAGPYARQAEEFAPGPLREAVLGYLSIQRGREPLADRQLANAWGQSDPVSDPHTAAMICQRRVLHSLAAQNGEELIRWARRAMELAPEDSPEFVESRSIMGLGLASTGRADEAAELYAKLPSMESLGAQRQRVQLGRGWLYLAQDQHYRARDQLVAAVPTEYHLGSGRISQWAHGWLSRAEFELGHWDEALRTVERGLVQQERLQIQLARPLLHLTAAQIHALRGDRDRSACHQDAARVPADSYAIMRLPAALALAAGAEAEADYESVLRALEPVVHMDRSHGIDEPGFWPWHDVFANALVMTDRAAQASDFLAPHEELAARRGHRTTMARLASVRGRILGAEGRLDEAKKAFTAGLAGVEALPTPVVKARIRFAYGQTLRRGGRRREAAAVLAEARDIYLSLGAAVYVKRCEREIQASGLTTGGRRGELDFSVLTAQELAVARLVAQGKTNKETGLELYIAAKTVQYHLTRIYAKLGISSRSELAARYRADKAGYWQDGAAR</sequence>
<dbReference type="SUPFAM" id="SSF52540">
    <property type="entry name" value="P-loop containing nucleoside triphosphate hydrolases"/>
    <property type="match status" value="1"/>
</dbReference>
<comment type="caution">
    <text evidence="4">The sequence shown here is derived from an EMBL/GenBank/DDBJ whole genome shotgun (WGS) entry which is preliminary data.</text>
</comment>
<evidence type="ECO:0000313" key="4">
    <source>
        <dbReference type="EMBL" id="GLB69275.1"/>
    </source>
</evidence>
<evidence type="ECO:0000256" key="1">
    <source>
        <dbReference type="ARBA" id="ARBA00022741"/>
    </source>
</evidence>